<evidence type="ECO:0000259" key="5">
    <source>
        <dbReference type="Pfam" id="PF01425"/>
    </source>
</evidence>
<dbReference type="SUPFAM" id="SSF75304">
    <property type="entry name" value="Amidase signature (AS) enzymes"/>
    <property type="match status" value="1"/>
</dbReference>
<reference evidence="8" key="1">
    <citation type="journal article" date="2020" name="bioRxiv">
        <title>Genomic and phenotypic heterogeneity of clinical isolates of the human pathogens Aspergillus fumigatus, Aspergillus lentulus and Aspergillus fumigatiaffinis.</title>
        <authorList>
            <person name="dos Santos R.A.C."/>
            <person name="Steenwyk J.L."/>
            <person name="Rivero-Menendez O."/>
            <person name="Mead M.E."/>
            <person name="Silva L.P."/>
            <person name="Bastos R.W."/>
            <person name="Alastruey-Izquierdo A."/>
            <person name="Goldman G.H."/>
            <person name="Rokas A."/>
        </authorList>
    </citation>
    <scope>NUCLEOTIDE SEQUENCE</scope>
    <source>
        <strain evidence="8">CNM-CM8927</strain>
    </source>
</reference>
<comment type="similarity">
    <text evidence="2">Belongs to the amidase family.</text>
</comment>
<evidence type="ECO:0000256" key="2">
    <source>
        <dbReference type="ARBA" id="ARBA00009199"/>
    </source>
</evidence>
<dbReference type="GO" id="GO:0016491">
    <property type="term" value="F:oxidoreductase activity"/>
    <property type="evidence" value="ECO:0007669"/>
    <property type="project" value="InterPro"/>
</dbReference>
<organism evidence="8 9">
    <name type="scientific">Aspergillus lentulus</name>
    <dbReference type="NCBI Taxonomy" id="293939"/>
    <lineage>
        <taxon>Eukaryota</taxon>
        <taxon>Fungi</taxon>
        <taxon>Dikarya</taxon>
        <taxon>Ascomycota</taxon>
        <taxon>Pezizomycotina</taxon>
        <taxon>Eurotiomycetes</taxon>
        <taxon>Eurotiomycetidae</taxon>
        <taxon>Eurotiales</taxon>
        <taxon>Aspergillaceae</taxon>
        <taxon>Aspergillus</taxon>
        <taxon>Aspergillus subgen. Fumigati</taxon>
    </lineage>
</organism>
<evidence type="ECO:0000259" key="7">
    <source>
        <dbReference type="Pfam" id="PF22366"/>
    </source>
</evidence>
<dbReference type="Pfam" id="PF01425">
    <property type="entry name" value="Amidase"/>
    <property type="match status" value="1"/>
</dbReference>
<evidence type="ECO:0000313" key="9">
    <source>
        <dbReference type="Proteomes" id="UP000649114"/>
    </source>
</evidence>
<dbReference type="EC" id="3.5.1.4" evidence="3"/>
<dbReference type="Gene3D" id="3.90.1300.10">
    <property type="entry name" value="Amidase signature (AS) domain"/>
    <property type="match status" value="1"/>
</dbReference>
<dbReference type="Gene3D" id="3.50.50.100">
    <property type="match status" value="1"/>
</dbReference>
<name>A0AAN6BNM4_ASPLE</name>
<evidence type="ECO:0000256" key="1">
    <source>
        <dbReference type="ARBA" id="ARBA00001311"/>
    </source>
</evidence>
<dbReference type="PRINTS" id="PR00368">
    <property type="entry name" value="FADPNR"/>
</dbReference>
<dbReference type="InterPro" id="IPR036188">
    <property type="entry name" value="FAD/NAD-bd_sf"/>
</dbReference>
<dbReference type="EMBL" id="JAAAPU010000065">
    <property type="protein sequence ID" value="KAF4204156.1"/>
    <property type="molecule type" value="Genomic_DNA"/>
</dbReference>
<protein>
    <recommendedName>
        <fullName evidence="3">amidase</fullName>
        <ecNumber evidence="3">3.5.1.4</ecNumber>
    </recommendedName>
</protein>
<comment type="caution">
    <text evidence="8">The sequence shown here is derived from an EMBL/GenBank/DDBJ whole genome shotgun (WGS) entry which is preliminary data.</text>
</comment>
<evidence type="ECO:0000313" key="8">
    <source>
        <dbReference type="EMBL" id="KAF4204156.1"/>
    </source>
</evidence>
<dbReference type="GO" id="GO:0004040">
    <property type="term" value="F:amidase activity"/>
    <property type="evidence" value="ECO:0007669"/>
    <property type="project" value="UniProtKB-EC"/>
</dbReference>
<evidence type="ECO:0000256" key="4">
    <source>
        <dbReference type="ARBA" id="ARBA00022801"/>
    </source>
</evidence>
<proteinExistence type="inferred from homology"/>
<dbReference type="PANTHER" id="PTHR46072">
    <property type="entry name" value="AMIDASE-RELATED-RELATED"/>
    <property type="match status" value="1"/>
</dbReference>
<dbReference type="PANTHER" id="PTHR46072:SF6">
    <property type="entry name" value="AMIDASE, PUTATIVE (AFU_ORTHOLOGUE AFUA_1G14530)-RELATED"/>
    <property type="match status" value="1"/>
</dbReference>
<evidence type="ECO:0000256" key="3">
    <source>
        <dbReference type="ARBA" id="ARBA00012922"/>
    </source>
</evidence>
<dbReference type="SUPFAM" id="SSF51905">
    <property type="entry name" value="FAD/NAD(P)-binding domain"/>
    <property type="match status" value="2"/>
</dbReference>
<dbReference type="InterPro" id="IPR054585">
    <property type="entry name" value="NDH2-like_C"/>
</dbReference>
<feature type="domain" description="FAD/NAD(P)-binding" evidence="6">
    <location>
        <begin position="56"/>
        <end position="365"/>
    </location>
</feature>
<dbReference type="InterPro" id="IPR036928">
    <property type="entry name" value="AS_sf"/>
</dbReference>
<dbReference type="InterPro" id="IPR023753">
    <property type="entry name" value="FAD/NAD-binding_dom"/>
</dbReference>
<dbReference type="PROSITE" id="PS00571">
    <property type="entry name" value="AMIDASES"/>
    <property type="match status" value="1"/>
</dbReference>
<dbReference type="InterPro" id="IPR023631">
    <property type="entry name" value="Amidase_dom"/>
</dbReference>
<feature type="domain" description="External alternative NADH-ubiquinone oxidoreductase-like C-terminal" evidence="7">
    <location>
        <begin position="474"/>
        <end position="532"/>
    </location>
</feature>
<reference evidence="8" key="2">
    <citation type="submission" date="2020-04" db="EMBL/GenBank/DDBJ databases">
        <authorList>
            <person name="Santos R.A.C."/>
            <person name="Steenwyk J.L."/>
            <person name="Rivero-Menendez O."/>
            <person name="Mead M.E."/>
            <person name="Silva L.P."/>
            <person name="Bastos R.W."/>
            <person name="Alastruey-Izquierdo A."/>
            <person name="Goldman G.H."/>
            <person name="Rokas A."/>
        </authorList>
    </citation>
    <scope>NUCLEOTIDE SEQUENCE</scope>
    <source>
        <strain evidence="8">CNM-CM8927</strain>
    </source>
</reference>
<comment type="catalytic activity">
    <reaction evidence="1">
        <text>a monocarboxylic acid amide + H2O = a monocarboxylate + NH4(+)</text>
        <dbReference type="Rhea" id="RHEA:12020"/>
        <dbReference type="ChEBI" id="CHEBI:15377"/>
        <dbReference type="ChEBI" id="CHEBI:28938"/>
        <dbReference type="ChEBI" id="CHEBI:35757"/>
        <dbReference type="ChEBI" id="CHEBI:83628"/>
        <dbReference type="EC" id="3.5.1.4"/>
    </reaction>
</comment>
<dbReference type="AlphaFoldDB" id="A0AAN6BNM4"/>
<feature type="domain" description="Amidase" evidence="5">
    <location>
        <begin position="631"/>
        <end position="1100"/>
    </location>
</feature>
<evidence type="ECO:0000259" key="6">
    <source>
        <dbReference type="Pfam" id="PF07992"/>
    </source>
</evidence>
<sequence>MKPAPSSVLHGSRRHTSWMLVLQRKSIGTIRRSLATQVEHSTAFPDDKQRHQGKERVVILGSGWGGYSLSRRLSSSKFAPLIISPRSYFVFTPLLTDAAGGSLDFSNIVEPVRDRRAQVDFIQAAARAVDFDRKTILCEATVVKSGVTESPRTDEAGGVISTMAKRRWEAGETFTVPYDKLVIAVGTVTKTFNTPGVRENALFFKDIGDARRVRRRVRECFELAVLPTMAPEMRKWLLHFAIVGAGPTGTELAASLRDFIYRDLMRLYPSLEGIPRITLYDVAPTVLSMFDERLAAYAMETMKKEGITIKTSHHVAGLRWGEPGAKPPYEMDPKRCLTLTSKEEGEVGVGMCVWATGNKMNEFIRNSLEEVDVFPSASAVAKDEKIREGNSSWKVKKGPNGALLVDGRLRVQLASDNGQTAILRDVFALGDNAMPETGAPPATAQATFQEAKWLAARLNADDIEQAPPFSFRNMGTLAYIGDARALMQLPHEDGQRYKYLPHGLTGRMAWLVWNSAYLTMSISWRNRLRVAYTNYINCMTKMAYAAISQRKLAETDAKIPSEWRLSESQIPPGMLSPAESITNVKQYGRVNVMDIPRTCGLLSARELEITEQYDVRGLLRAMTDKRLTAEEVTTAFCKRAAIAHQLTRCLTEPLFDRAIQRARELDAHLHRTGRPIGPLHGLPVSVKDCFNVKGIDTSIGIAALVSRPATEDAPLIQLLTALGAIVLTKTNVPQTMGALDSANFVFGRTLNPLNRALTAGGSSGGEGVLVAMRGCMVGFGTDIGGSIRVPAMCMGVYGFKPSVGRVPFGGQEGGQVPGKGRIALQAVAGPIARSVEDLGAVMAEIVPRAEMFGEDCIPGLWSGEFPRSGLRRKVTIGVLRSDGVVQPLPPVARVLDEVAHMLRRTQGVEVVEIPVLPALSKCQGLAGRLMGVDDGSTMLDLLDATGEPLIPWLQGRVKRGKALSVVQLAQLQAQRSAVERELLAMWMRDGNGDGDRLAGRQVDAIILPVAPHPVPEIDRYNAVGYSSSFVLLDYPAGVIPVRKFRETDLELGKEMTAPVLGSWDKANRLLWNEKTVDRRVYLDSPLSIQVVTPKQHDYELYRAMELIDRAVRAEEHKTVAKL</sequence>
<accession>A0AAN6BNM4</accession>
<dbReference type="Pfam" id="PF22366">
    <property type="entry name" value="NDH2_C"/>
    <property type="match status" value="1"/>
</dbReference>
<gene>
    <name evidence="8" type="ORF">CNMCM8927_007862</name>
</gene>
<dbReference type="GO" id="GO:0005739">
    <property type="term" value="C:mitochondrion"/>
    <property type="evidence" value="ECO:0007669"/>
    <property type="project" value="UniProtKB-ARBA"/>
</dbReference>
<dbReference type="Proteomes" id="UP000649114">
    <property type="component" value="Unassembled WGS sequence"/>
</dbReference>
<dbReference type="Pfam" id="PF07992">
    <property type="entry name" value="Pyr_redox_2"/>
    <property type="match status" value="1"/>
</dbReference>
<dbReference type="InterPro" id="IPR020556">
    <property type="entry name" value="Amidase_CS"/>
</dbReference>
<keyword evidence="4" id="KW-0378">Hydrolase</keyword>